<reference evidence="10 11" key="1">
    <citation type="journal article" date="2023" name="Arcadia Sci">
        <title>De novo assembly of a long-read Amblyomma americanum tick genome.</title>
        <authorList>
            <person name="Chou S."/>
            <person name="Poskanzer K.E."/>
            <person name="Rollins M."/>
            <person name="Thuy-Boun P.S."/>
        </authorList>
    </citation>
    <scope>NUCLEOTIDE SEQUENCE [LARGE SCALE GENOMIC DNA]</scope>
    <source>
        <strain evidence="10">F_SG_1</strain>
        <tissue evidence="10">Salivary glands</tissue>
    </source>
</reference>
<keyword evidence="4 9" id="KW-0812">Transmembrane</keyword>
<feature type="compositionally biased region" description="Polar residues" evidence="8">
    <location>
        <begin position="349"/>
        <end position="361"/>
    </location>
</feature>
<dbReference type="GO" id="GO:0015293">
    <property type="term" value="F:symporter activity"/>
    <property type="evidence" value="ECO:0007669"/>
    <property type="project" value="UniProtKB-KW"/>
</dbReference>
<keyword evidence="6 9" id="KW-1133">Transmembrane helix</keyword>
<accession>A0AAQ4F2W9</accession>
<comment type="caution">
    <text evidence="10">The sequence shown here is derived from an EMBL/GenBank/DDBJ whole genome shotgun (WGS) entry which is preliminary data.</text>
</comment>
<dbReference type="InterPro" id="IPR000175">
    <property type="entry name" value="Na/ntran_symport"/>
</dbReference>
<evidence type="ECO:0000256" key="3">
    <source>
        <dbReference type="ARBA" id="ARBA00022448"/>
    </source>
</evidence>
<dbReference type="AlphaFoldDB" id="A0AAQ4F2W9"/>
<feature type="transmembrane region" description="Helical" evidence="9">
    <location>
        <begin position="82"/>
        <end position="101"/>
    </location>
</feature>
<evidence type="ECO:0000256" key="1">
    <source>
        <dbReference type="ARBA" id="ARBA00004141"/>
    </source>
</evidence>
<dbReference type="Proteomes" id="UP001321473">
    <property type="component" value="Unassembled WGS sequence"/>
</dbReference>
<feature type="transmembrane region" description="Helical" evidence="9">
    <location>
        <begin position="16"/>
        <end position="37"/>
    </location>
</feature>
<dbReference type="Pfam" id="PF00209">
    <property type="entry name" value="SNF"/>
    <property type="match status" value="1"/>
</dbReference>
<keyword evidence="3" id="KW-0813">Transport</keyword>
<evidence type="ECO:0000256" key="6">
    <source>
        <dbReference type="ARBA" id="ARBA00022989"/>
    </source>
</evidence>
<keyword evidence="7 9" id="KW-0472">Membrane</keyword>
<keyword evidence="5" id="KW-0769">Symport</keyword>
<dbReference type="GO" id="GO:0016020">
    <property type="term" value="C:membrane"/>
    <property type="evidence" value="ECO:0007669"/>
    <property type="project" value="UniProtKB-SubCell"/>
</dbReference>
<dbReference type="SUPFAM" id="SSF161070">
    <property type="entry name" value="SNF-like"/>
    <property type="match status" value="1"/>
</dbReference>
<dbReference type="PANTHER" id="PTHR47237:SF1">
    <property type="entry name" value="SLL0310 PROTEIN"/>
    <property type="match status" value="1"/>
</dbReference>
<evidence type="ECO:0000256" key="8">
    <source>
        <dbReference type="SAM" id="MobiDB-lite"/>
    </source>
</evidence>
<proteinExistence type="inferred from homology"/>
<gene>
    <name evidence="10" type="ORF">V5799_017372</name>
</gene>
<protein>
    <submittedName>
        <fullName evidence="10">Uncharacterized protein</fullName>
    </submittedName>
</protein>
<feature type="compositionally biased region" description="Basic residues" evidence="8">
    <location>
        <begin position="300"/>
        <end position="315"/>
    </location>
</feature>
<evidence type="ECO:0000256" key="9">
    <source>
        <dbReference type="SAM" id="Phobius"/>
    </source>
</evidence>
<organism evidence="10 11">
    <name type="scientific">Amblyomma americanum</name>
    <name type="common">Lone star tick</name>
    <dbReference type="NCBI Taxonomy" id="6943"/>
    <lineage>
        <taxon>Eukaryota</taxon>
        <taxon>Metazoa</taxon>
        <taxon>Ecdysozoa</taxon>
        <taxon>Arthropoda</taxon>
        <taxon>Chelicerata</taxon>
        <taxon>Arachnida</taxon>
        <taxon>Acari</taxon>
        <taxon>Parasitiformes</taxon>
        <taxon>Ixodida</taxon>
        <taxon>Ixodoidea</taxon>
        <taxon>Ixodidae</taxon>
        <taxon>Amblyomminae</taxon>
        <taxon>Amblyomma</taxon>
    </lineage>
</organism>
<dbReference type="PANTHER" id="PTHR47237">
    <property type="entry name" value="SLL0310 PROTEIN"/>
    <property type="match status" value="1"/>
</dbReference>
<feature type="transmembrane region" description="Helical" evidence="9">
    <location>
        <begin position="43"/>
        <end position="61"/>
    </location>
</feature>
<dbReference type="InterPro" id="IPR052729">
    <property type="entry name" value="Acyl/Acetyltrans_Enzymes"/>
</dbReference>
<feature type="compositionally biased region" description="Basic and acidic residues" evidence="8">
    <location>
        <begin position="413"/>
        <end position="440"/>
    </location>
</feature>
<comment type="subcellular location">
    <subcellularLocation>
        <location evidence="1">Membrane</location>
        <topology evidence="1">Multi-pass membrane protein</topology>
    </subcellularLocation>
</comment>
<sequence>MSLVPYHQLWSHVHCLWLLSTMLPKFGGAYIAAIIVHNHDQNLRFVMLFLESIVFLQFYGARRFDIVCRMMTGREGSVFVKVCLASIIPVMIITLLSAKITSQRWTGLGQYPIWIYGIITWFDLVELSCIPVFAIVFMNETNLVLRRSSKKSKHASSSSSSSSTEFMASAMTFVTDREYAEPGTGTSSLAARRAKMGVASLSGTLHAPRRLSSLRQSAARDRLAQQQALAALDKQSKHSWPAAHKAPTVPKETAENVASGIKAPIVADTQAPDKSTAGELEKKVGQSAETASRRASVASHSRRAATLRTAAHKRGTALSQKSSARAPKDAQGQPKTKKNVGPDDVATLRKSSFATKTTTGGSVHKRVSYSEPQITSQVGKKPPDKPAVAAGPPSKLAQDQPSLNRKPSGSTESGEKRRQPDVISVLKEKRWRLEKADAERGAGSSRELPRASTSKAELPGSAAGGKPNPAVKEAQLKNGEKLPVNAEDKVTARLAVIEFSDDALYLGLMSMYQPDSWPCIYQLCKDTADKHPDKNLFARVTDEMERACKITEVLPVRSPWMLVKTVATVVEPSYLVYRVPGVTVQPVTPQNLKDVASYDERVMKTLRTDYLSVMTSDQGSFSRVAVERDAVCGFVLAQRLHDGSAILTHLIAEDKHVAKMLVLEAQNGFPPAASKGIVLVVPLQTEGAKPGAYNFAADLRLQGDKVSCLLFTKSALPFAYNKIFSLGGFV</sequence>
<evidence type="ECO:0000256" key="4">
    <source>
        <dbReference type="ARBA" id="ARBA00022692"/>
    </source>
</evidence>
<feature type="compositionally biased region" description="Polar residues" evidence="8">
    <location>
        <begin position="397"/>
        <end position="412"/>
    </location>
</feature>
<evidence type="ECO:0000256" key="7">
    <source>
        <dbReference type="ARBA" id="ARBA00023136"/>
    </source>
</evidence>
<feature type="region of interest" description="Disordered" evidence="8">
    <location>
        <begin position="266"/>
        <end position="469"/>
    </location>
</feature>
<comment type="similarity">
    <text evidence="2">Belongs to the sodium:neurotransmitter symporter (SNF) (TC 2.A.22) family.</text>
</comment>
<name>A0AAQ4F2W9_AMBAM</name>
<evidence type="ECO:0000313" key="10">
    <source>
        <dbReference type="EMBL" id="KAK8781281.1"/>
    </source>
</evidence>
<dbReference type="InterPro" id="IPR037272">
    <property type="entry name" value="SNS_sf"/>
</dbReference>
<feature type="region of interest" description="Disordered" evidence="8">
    <location>
        <begin position="231"/>
        <end position="253"/>
    </location>
</feature>
<evidence type="ECO:0000256" key="5">
    <source>
        <dbReference type="ARBA" id="ARBA00022847"/>
    </source>
</evidence>
<feature type="transmembrane region" description="Helical" evidence="9">
    <location>
        <begin position="113"/>
        <end position="137"/>
    </location>
</feature>
<dbReference type="EMBL" id="JARKHS020007823">
    <property type="protein sequence ID" value="KAK8781281.1"/>
    <property type="molecule type" value="Genomic_DNA"/>
</dbReference>
<evidence type="ECO:0000256" key="2">
    <source>
        <dbReference type="ARBA" id="ARBA00006459"/>
    </source>
</evidence>
<evidence type="ECO:0000313" key="11">
    <source>
        <dbReference type="Proteomes" id="UP001321473"/>
    </source>
</evidence>
<keyword evidence="11" id="KW-1185">Reference proteome</keyword>